<evidence type="ECO:0000313" key="2">
    <source>
        <dbReference type="EMBL" id="GJT33539.1"/>
    </source>
</evidence>
<evidence type="ECO:0000313" key="3">
    <source>
        <dbReference type="Proteomes" id="UP001151760"/>
    </source>
</evidence>
<evidence type="ECO:0000256" key="1">
    <source>
        <dbReference type="SAM" id="SignalP"/>
    </source>
</evidence>
<reference evidence="2" key="2">
    <citation type="submission" date="2022-01" db="EMBL/GenBank/DDBJ databases">
        <authorList>
            <person name="Yamashiro T."/>
            <person name="Shiraishi A."/>
            <person name="Satake H."/>
            <person name="Nakayama K."/>
        </authorList>
    </citation>
    <scope>NUCLEOTIDE SEQUENCE</scope>
</reference>
<feature type="chain" id="PRO_5047050302" evidence="1">
    <location>
        <begin position="20"/>
        <end position="238"/>
    </location>
</feature>
<proteinExistence type="predicted"/>
<comment type="caution">
    <text evidence="2">The sequence shown here is derived from an EMBL/GenBank/DDBJ whole genome shotgun (WGS) entry which is preliminary data.</text>
</comment>
<keyword evidence="1" id="KW-0732">Signal</keyword>
<feature type="signal peptide" evidence="1">
    <location>
        <begin position="1"/>
        <end position="19"/>
    </location>
</feature>
<keyword evidence="3" id="KW-1185">Reference proteome</keyword>
<reference evidence="2" key="1">
    <citation type="journal article" date="2022" name="Int. J. Mol. Sci.">
        <title>Draft Genome of Tanacetum Coccineum: Genomic Comparison of Closely Related Tanacetum-Family Plants.</title>
        <authorList>
            <person name="Yamashiro T."/>
            <person name="Shiraishi A."/>
            <person name="Nakayama K."/>
            <person name="Satake H."/>
        </authorList>
    </citation>
    <scope>NUCLEOTIDE SEQUENCE</scope>
</reference>
<accession>A0ABQ5D8U7</accession>
<sequence>MMVAAIIRLGLCLIGIGRGERDVIVKIQRDFCGVRVHGVRVRGVRVIGVRFDVRVRGVRVGGVRVGGVRVRGVRVGGVRVGGVRVGGVRVGGVRVGGVRVGGVRVGGVRVSGVRHYDRRAQYDMALAKIEEAMQHTPTIIDPELYAPTLTLQGVFVKVAESESRENCLSGYIFLLESSNKYILVSITSVVIVTIAGVVKEATTILVVFIGGCTQPETIKADEGDQHNLSILDFEATIV</sequence>
<protein>
    <submittedName>
        <fullName evidence="2">Uncharacterized protein</fullName>
    </submittedName>
</protein>
<gene>
    <name evidence="2" type="ORF">Tco_0923958</name>
</gene>
<name>A0ABQ5D8U7_9ASTR</name>
<dbReference type="EMBL" id="BQNB010014887">
    <property type="protein sequence ID" value="GJT33539.1"/>
    <property type="molecule type" value="Genomic_DNA"/>
</dbReference>
<organism evidence="2 3">
    <name type="scientific">Tanacetum coccineum</name>
    <dbReference type="NCBI Taxonomy" id="301880"/>
    <lineage>
        <taxon>Eukaryota</taxon>
        <taxon>Viridiplantae</taxon>
        <taxon>Streptophyta</taxon>
        <taxon>Embryophyta</taxon>
        <taxon>Tracheophyta</taxon>
        <taxon>Spermatophyta</taxon>
        <taxon>Magnoliopsida</taxon>
        <taxon>eudicotyledons</taxon>
        <taxon>Gunneridae</taxon>
        <taxon>Pentapetalae</taxon>
        <taxon>asterids</taxon>
        <taxon>campanulids</taxon>
        <taxon>Asterales</taxon>
        <taxon>Asteraceae</taxon>
        <taxon>Asteroideae</taxon>
        <taxon>Anthemideae</taxon>
        <taxon>Anthemidinae</taxon>
        <taxon>Tanacetum</taxon>
    </lineage>
</organism>
<dbReference type="Proteomes" id="UP001151760">
    <property type="component" value="Unassembled WGS sequence"/>
</dbReference>